<dbReference type="Gene3D" id="3.40.1160.10">
    <property type="entry name" value="Acetylglutamate kinase-like"/>
    <property type="match status" value="1"/>
</dbReference>
<keyword evidence="3" id="KW-0808">Transferase</keyword>
<dbReference type="GO" id="GO:0009088">
    <property type="term" value="P:threonine biosynthetic process"/>
    <property type="evidence" value="ECO:0007669"/>
    <property type="project" value="UniProtKB-ARBA"/>
</dbReference>
<dbReference type="Gene3D" id="3.30.70.260">
    <property type="match status" value="2"/>
</dbReference>
<accession>A0AAV5GQT0</accession>
<keyword evidence="10" id="KW-1185">Reference proteome</keyword>
<keyword evidence="6" id="KW-0067">ATP-binding</keyword>
<evidence type="ECO:0000256" key="4">
    <source>
        <dbReference type="ARBA" id="ARBA00022741"/>
    </source>
</evidence>
<feature type="region of interest" description="Disordered" evidence="7">
    <location>
        <begin position="74"/>
        <end position="111"/>
    </location>
</feature>
<dbReference type="PROSITE" id="PS51671">
    <property type="entry name" value="ACT"/>
    <property type="match status" value="1"/>
</dbReference>
<evidence type="ECO:0000259" key="8">
    <source>
        <dbReference type="PROSITE" id="PS51671"/>
    </source>
</evidence>
<dbReference type="GO" id="GO:0005829">
    <property type="term" value="C:cytosol"/>
    <property type="evidence" value="ECO:0007669"/>
    <property type="project" value="TreeGrafter"/>
</dbReference>
<dbReference type="GO" id="GO:0005524">
    <property type="term" value="F:ATP binding"/>
    <property type="evidence" value="ECO:0007669"/>
    <property type="project" value="UniProtKB-KW"/>
</dbReference>
<dbReference type="EMBL" id="BQKY01000011">
    <property type="protein sequence ID" value="GJN92538.1"/>
    <property type="molecule type" value="Genomic_DNA"/>
</dbReference>
<dbReference type="EC" id="2.7.2.4" evidence="2"/>
<dbReference type="PANTHER" id="PTHR21499:SF59">
    <property type="entry name" value="ASPARTOKINASE"/>
    <property type="match status" value="1"/>
</dbReference>
<feature type="compositionally biased region" description="Low complexity" evidence="7">
    <location>
        <begin position="78"/>
        <end position="111"/>
    </location>
</feature>
<comment type="similarity">
    <text evidence="1">Belongs to the aspartokinase family.</text>
</comment>
<evidence type="ECO:0000256" key="6">
    <source>
        <dbReference type="ARBA" id="ARBA00022840"/>
    </source>
</evidence>
<organism evidence="9 10">
    <name type="scientific">Rhodotorula paludigena</name>
    <dbReference type="NCBI Taxonomy" id="86838"/>
    <lineage>
        <taxon>Eukaryota</taxon>
        <taxon>Fungi</taxon>
        <taxon>Dikarya</taxon>
        <taxon>Basidiomycota</taxon>
        <taxon>Pucciniomycotina</taxon>
        <taxon>Microbotryomycetes</taxon>
        <taxon>Sporidiobolales</taxon>
        <taxon>Sporidiobolaceae</taxon>
        <taxon>Rhodotorula</taxon>
    </lineage>
</organism>
<dbReference type="GO" id="GO:0071266">
    <property type="term" value="P:'de novo' L-methionine biosynthetic process"/>
    <property type="evidence" value="ECO:0007669"/>
    <property type="project" value="UniProtKB-ARBA"/>
</dbReference>
<dbReference type="SUPFAM" id="SSF55021">
    <property type="entry name" value="ACT-like"/>
    <property type="match status" value="2"/>
</dbReference>
<evidence type="ECO:0000256" key="1">
    <source>
        <dbReference type="ARBA" id="ARBA00010122"/>
    </source>
</evidence>
<dbReference type="InterPro" id="IPR045865">
    <property type="entry name" value="ACT-like_dom_sf"/>
</dbReference>
<dbReference type="Proteomes" id="UP001342314">
    <property type="component" value="Unassembled WGS sequence"/>
</dbReference>
<dbReference type="NCBIfam" id="TIGR00657">
    <property type="entry name" value="asp_kinases"/>
    <property type="match status" value="1"/>
</dbReference>
<evidence type="ECO:0000313" key="9">
    <source>
        <dbReference type="EMBL" id="GJN92538.1"/>
    </source>
</evidence>
<dbReference type="InterPro" id="IPR001048">
    <property type="entry name" value="Asp/Glu/Uridylate_kinase"/>
</dbReference>
<proteinExistence type="inferred from homology"/>
<sequence>MLQNPPSTAPYIIQKYGGTSVGRSAAGIVEIVRSYVEGGNRVALVCSARSGHTKATGTTNLLLRAALEALRPKGPEIGSSLPSLRGSPSQSPAPGGQSGTSTPATPATPRGSYLLGGSLSSLARLAGGRAQSEDGKELFDDTVDEIKQGHLDAARQVIRNSPDVLAAVEEELEYDCERLRGFLRAAQIIDEISTRSKDIIMGVGERLSCRIITAALRDRGIDAELVSLENIIDWDVQAEEQEVSSKSVDGPPQLGQAFYSRLSQRLGERLAECGDRVPVVTGFFGVVPGSLLAQVGRGYSDLCAALCAVGVGAAELQVWKEVDGIFTADPRKVPTARLLSTITPEEAAELTYYGSEVIHPFTMEQVIRAAIPIRIKNVDNPAGEGTIIFPDTTGSQPEEHTALDAVAPKVAPSAPASLPESALEPHLGPTAITIKDTVVVLSVHSNRKTISHGFFARIFGTLDKHGIVVDLISTSEVHVSMAIHGEIRKSVLDRVVRDLKVVGEITLSRDMAILSLVGKHMKNMVGVAGKMFTTLAEGNVNIEMISQGASEINISCVIEERDAVKALNLVHLKLLHQAPQPLAGY</sequence>
<dbReference type="GO" id="GO:0004072">
    <property type="term" value="F:aspartate kinase activity"/>
    <property type="evidence" value="ECO:0007669"/>
    <property type="project" value="UniProtKB-EC"/>
</dbReference>
<gene>
    <name evidence="9" type="ORF">Rhopal_005568-T1</name>
</gene>
<dbReference type="CDD" id="cd04919">
    <property type="entry name" value="ACT_AK-Hom3_2"/>
    <property type="match status" value="1"/>
</dbReference>
<evidence type="ECO:0000313" key="10">
    <source>
        <dbReference type="Proteomes" id="UP001342314"/>
    </source>
</evidence>
<name>A0AAV5GQT0_9BASI</name>
<dbReference type="InterPro" id="IPR018042">
    <property type="entry name" value="Aspartate_kinase_CS"/>
</dbReference>
<dbReference type="GO" id="GO:0009090">
    <property type="term" value="P:homoserine biosynthetic process"/>
    <property type="evidence" value="ECO:0007669"/>
    <property type="project" value="TreeGrafter"/>
</dbReference>
<dbReference type="FunFam" id="3.40.1160.10:FF:000023">
    <property type="entry name" value="Probable aspartokinase"/>
    <property type="match status" value="1"/>
</dbReference>
<evidence type="ECO:0000256" key="2">
    <source>
        <dbReference type="ARBA" id="ARBA00013059"/>
    </source>
</evidence>
<reference evidence="9 10" key="1">
    <citation type="submission" date="2021-12" db="EMBL/GenBank/DDBJ databases">
        <title>High titer production of polyol ester of fatty acids by Rhodotorula paludigena BS15 towards product separation-free biomass refinery.</title>
        <authorList>
            <person name="Mano J."/>
            <person name="Ono H."/>
            <person name="Tanaka T."/>
            <person name="Naito K."/>
            <person name="Sushida H."/>
            <person name="Ike M."/>
            <person name="Tokuyasu K."/>
            <person name="Kitaoka M."/>
        </authorList>
    </citation>
    <scope>NUCLEOTIDE SEQUENCE [LARGE SCALE GENOMIC DNA]</scope>
    <source>
        <strain evidence="9 10">BS15</strain>
    </source>
</reference>
<keyword evidence="4" id="KW-0547">Nucleotide-binding</keyword>
<dbReference type="SUPFAM" id="SSF53633">
    <property type="entry name" value="Carbamate kinase-like"/>
    <property type="match status" value="1"/>
</dbReference>
<dbReference type="InterPro" id="IPR001341">
    <property type="entry name" value="Asp_kinase"/>
</dbReference>
<dbReference type="Pfam" id="PF22468">
    <property type="entry name" value="ACT_9"/>
    <property type="match status" value="1"/>
</dbReference>
<dbReference type="PANTHER" id="PTHR21499">
    <property type="entry name" value="ASPARTATE KINASE"/>
    <property type="match status" value="1"/>
</dbReference>
<protein>
    <recommendedName>
        <fullName evidence="2">aspartate kinase</fullName>
        <ecNumber evidence="2">2.7.2.4</ecNumber>
    </recommendedName>
</protein>
<dbReference type="PROSITE" id="PS00324">
    <property type="entry name" value="ASPARTOKINASE"/>
    <property type="match status" value="1"/>
</dbReference>
<comment type="caution">
    <text evidence="9">The sequence shown here is derived from an EMBL/GenBank/DDBJ whole genome shotgun (WGS) entry which is preliminary data.</text>
</comment>
<evidence type="ECO:0000256" key="7">
    <source>
        <dbReference type="SAM" id="MobiDB-lite"/>
    </source>
</evidence>
<dbReference type="FunFam" id="3.30.2130.10:FF:000001">
    <property type="entry name" value="Bifunctional aspartokinase/homoserine dehydrogenase"/>
    <property type="match status" value="1"/>
</dbReference>
<evidence type="ECO:0000256" key="3">
    <source>
        <dbReference type="ARBA" id="ARBA00022679"/>
    </source>
</evidence>
<dbReference type="InterPro" id="IPR036393">
    <property type="entry name" value="AceGlu_kinase-like_sf"/>
</dbReference>
<evidence type="ECO:0000256" key="5">
    <source>
        <dbReference type="ARBA" id="ARBA00022777"/>
    </source>
</evidence>
<keyword evidence="5" id="KW-0418">Kinase</keyword>
<dbReference type="AlphaFoldDB" id="A0AAV5GQT0"/>
<dbReference type="InterPro" id="IPR054352">
    <property type="entry name" value="ACT_Aspartokinase"/>
</dbReference>
<dbReference type="Pfam" id="PF00696">
    <property type="entry name" value="AA_kinase"/>
    <property type="match status" value="1"/>
</dbReference>
<dbReference type="GO" id="GO:0009089">
    <property type="term" value="P:lysine biosynthetic process via diaminopimelate"/>
    <property type="evidence" value="ECO:0007669"/>
    <property type="project" value="TreeGrafter"/>
</dbReference>
<feature type="domain" description="ACT" evidence="8">
    <location>
        <begin position="516"/>
        <end position="585"/>
    </location>
</feature>
<dbReference type="InterPro" id="IPR002912">
    <property type="entry name" value="ACT_dom"/>
</dbReference>